<dbReference type="RefSeq" id="WP_354661687.1">
    <property type="nucleotide sequence ID" value="NZ_JBEXAC010000002.1"/>
</dbReference>
<feature type="transmembrane region" description="Helical" evidence="2">
    <location>
        <begin position="200"/>
        <end position="221"/>
    </location>
</feature>
<feature type="compositionally biased region" description="Basic and acidic residues" evidence="1">
    <location>
        <begin position="143"/>
        <end position="157"/>
    </location>
</feature>
<feature type="compositionally biased region" description="Low complexity" evidence="1">
    <location>
        <begin position="133"/>
        <end position="142"/>
    </location>
</feature>
<keyword evidence="2" id="KW-0472">Membrane</keyword>
<feature type="transmembrane region" description="Helical" evidence="2">
    <location>
        <begin position="249"/>
        <end position="271"/>
    </location>
</feature>
<feature type="transmembrane region" description="Helical" evidence="2">
    <location>
        <begin position="12"/>
        <end position="32"/>
    </location>
</feature>
<dbReference type="EMBL" id="JBEXAC010000002">
    <property type="protein sequence ID" value="MET6999119.1"/>
    <property type="molecule type" value="Genomic_DNA"/>
</dbReference>
<evidence type="ECO:0000256" key="1">
    <source>
        <dbReference type="SAM" id="MobiDB-lite"/>
    </source>
</evidence>
<keyword evidence="4" id="KW-1185">Reference proteome</keyword>
<evidence type="ECO:0000313" key="3">
    <source>
        <dbReference type="EMBL" id="MET6999119.1"/>
    </source>
</evidence>
<feature type="transmembrane region" description="Helical" evidence="2">
    <location>
        <begin position="395"/>
        <end position="416"/>
    </location>
</feature>
<comment type="caution">
    <text evidence="3">The sequence shown here is derived from an EMBL/GenBank/DDBJ whole genome shotgun (WGS) entry which is preliminary data.</text>
</comment>
<proteinExistence type="predicted"/>
<feature type="compositionally biased region" description="Basic and acidic residues" evidence="1">
    <location>
        <begin position="103"/>
        <end position="132"/>
    </location>
</feature>
<keyword evidence="2" id="KW-1133">Transmembrane helix</keyword>
<reference evidence="3 4" key="1">
    <citation type="submission" date="2024-06" db="EMBL/GenBank/DDBJ databases">
        <title>Chitinophaga defluvii sp. nov., isolated from municipal sewage.</title>
        <authorList>
            <person name="Zhang L."/>
        </authorList>
    </citation>
    <scope>NUCLEOTIDE SEQUENCE [LARGE SCALE GENOMIC DNA]</scope>
    <source>
        <strain evidence="3 4">H8</strain>
    </source>
</reference>
<evidence type="ECO:0000256" key="2">
    <source>
        <dbReference type="SAM" id="Phobius"/>
    </source>
</evidence>
<dbReference type="Pfam" id="PF03929">
    <property type="entry name" value="PepSY_TM"/>
    <property type="match status" value="1"/>
</dbReference>
<dbReference type="PANTHER" id="PTHR34219:SF3">
    <property type="entry name" value="BLL7967 PROTEIN"/>
    <property type="match status" value="1"/>
</dbReference>
<gene>
    <name evidence="3" type="ORF">ABR189_17155</name>
</gene>
<keyword evidence="2" id="KW-0812">Transmembrane</keyword>
<evidence type="ECO:0000313" key="4">
    <source>
        <dbReference type="Proteomes" id="UP001549749"/>
    </source>
</evidence>
<accession>A0ABV2T7U4</accession>
<sequence length="439" mass="48215">MKVFFRRIHLYLSLVSGLVLMITCFTGAVLVFEKEMQEMFNHDRYYVTPVGTAMPLDKVVASLKEQVPGAKVSRIQVFADPSRSLLVTMEEGKKGGKGASGEAKGKDNAPATEAKKDNKAIQGETVDKDKAKAGGAQAAAPEKGGEKGGAGKKESRGGGKQAYVNPYTGKIIEFYSYQKTWYFTMFSLHRWLLGGDIGKMVVGVCTLIFLFIILTGIILWWPKTRNILMQRLKLKWDGGWKRLNHDLHIVLGFYAAIFLFIFSFTGLAWSFEWFNKGIYTVTNSPMQAPKPPESVVEAGKQAITYDAALQQVQSKAPGAVYYALMAPKDTAAAFMVTLLPADAGHEAATTSYYLDQYSGAVLRSQTFGERNLGQRVRSSFKPIHTGSVFGMPSKIIAFITCLLGVTFPVTGVIMWLNRIRKKKKGGSVNTKHTAEAAAA</sequence>
<organism evidence="3 4">
    <name type="scientific">Chitinophaga defluvii</name>
    <dbReference type="NCBI Taxonomy" id="3163343"/>
    <lineage>
        <taxon>Bacteria</taxon>
        <taxon>Pseudomonadati</taxon>
        <taxon>Bacteroidota</taxon>
        <taxon>Chitinophagia</taxon>
        <taxon>Chitinophagales</taxon>
        <taxon>Chitinophagaceae</taxon>
        <taxon>Chitinophaga</taxon>
    </lineage>
</organism>
<name>A0ABV2T7U4_9BACT</name>
<protein>
    <submittedName>
        <fullName evidence="3">PepSY-associated TM helix domain-containing protein</fullName>
    </submittedName>
</protein>
<dbReference type="InterPro" id="IPR005625">
    <property type="entry name" value="PepSY-ass_TM"/>
</dbReference>
<feature type="region of interest" description="Disordered" evidence="1">
    <location>
        <begin position="89"/>
        <end position="159"/>
    </location>
</feature>
<dbReference type="PANTHER" id="PTHR34219">
    <property type="entry name" value="IRON-REGULATED INNER MEMBRANE PROTEIN-RELATED"/>
    <property type="match status" value="1"/>
</dbReference>
<dbReference type="Proteomes" id="UP001549749">
    <property type="component" value="Unassembled WGS sequence"/>
</dbReference>